<dbReference type="InterPro" id="IPR001196">
    <property type="entry name" value="Ribosomal_uL15_CS"/>
</dbReference>
<dbReference type="Pfam" id="PF00828">
    <property type="entry name" value="Ribosomal_L27A"/>
    <property type="match status" value="1"/>
</dbReference>
<comment type="similarity">
    <text evidence="1 4">Belongs to the eukaryotic ribosomal protein eL18 family.</text>
</comment>
<dbReference type="OrthoDB" id="11309at2157"/>
<dbReference type="KEGG" id="mten:GWK48_04400"/>
<keyword evidence="2 4" id="KW-0689">Ribosomal protein</keyword>
<evidence type="ECO:0000256" key="4">
    <source>
        <dbReference type="HAMAP-Rule" id="MF_00329"/>
    </source>
</evidence>
<dbReference type="InterPro" id="IPR021131">
    <property type="entry name" value="Ribosomal_uL15/eL18"/>
</dbReference>
<dbReference type="PROSITE" id="PS01106">
    <property type="entry name" value="RIBOSOMAL_L18E"/>
    <property type="match status" value="1"/>
</dbReference>
<dbReference type="GO" id="GO:1990904">
    <property type="term" value="C:ribonucleoprotein complex"/>
    <property type="evidence" value="ECO:0007669"/>
    <property type="project" value="UniProtKB-KW"/>
</dbReference>
<dbReference type="InterPro" id="IPR022947">
    <property type="entry name" value="Ribosomal_eL18_arc"/>
</dbReference>
<name>A0A6N0NXB3_9CREN</name>
<keyword evidence="3 4" id="KW-0687">Ribonucleoprotein</keyword>
<gene>
    <name evidence="4" type="primary">rpl18e</name>
    <name evidence="6" type="ORF">GWK48_04400</name>
</gene>
<feature type="domain" description="Large ribosomal subunit protein uL15/eL18" evidence="5">
    <location>
        <begin position="60"/>
        <end position="96"/>
    </location>
</feature>
<sequence length="117" mass="13026">MKRTGSTNVEVRKLIRALHKQGRPIWRAVAEELEAPSRKRSYINLYKINKYTKEGDFVVVPGKVLGIGNINHKVTVVALDFSQSALKKILNSGGKALSLVEGLKELEGKKNVRLMKG</sequence>
<evidence type="ECO:0000313" key="7">
    <source>
        <dbReference type="Proteomes" id="UP000509301"/>
    </source>
</evidence>
<protein>
    <recommendedName>
        <fullName evidence="4">Large ribosomal subunit protein eL18</fullName>
    </recommendedName>
</protein>
<dbReference type="InterPro" id="IPR021132">
    <property type="entry name" value="Ribosomal_eL18/eL18-A/B/_CS"/>
</dbReference>
<proteinExistence type="inferred from homology"/>
<dbReference type="AlphaFoldDB" id="A0A6N0NXB3"/>
<dbReference type="NCBIfam" id="NF003079">
    <property type="entry name" value="PRK04005.1"/>
    <property type="match status" value="1"/>
</dbReference>
<evidence type="ECO:0000256" key="1">
    <source>
        <dbReference type="ARBA" id="ARBA00006815"/>
    </source>
</evidence>
<dbReference type="Proteomes" id="UP000509301">
    <property type="component" value="Chromosome"/>
</dbReference>
<organism evidence="6 7">
    <name type="scientific">Metallosphaera tengchongensis</name>
    <dbReference type="NCBI Taxonomy" id="1532350"/>
    <lineage>
        <taxon>Archaea</taxon>
        <taxon>Thermoproteota</taxon>
        <taxon>Thermoprotei</taxon>
        <taxon>Sulfolobales</taxon>
        <taxon>Sulfolobaceae</taxon>
        <taxon>Metallosphaera</taxon>
    </lineage>
</organism>
<dbReference type="RefSeq" id="WP_174629977.1">
    <property type="nucleotide sequence ID" value="NZ_CP049074.1"/>
</dbReference>
<dbReference type="GeneID" id="55641163"/>
<evidence type="ECO:0000313" key="6">
    <source>
        <dbReference type="EMBL" id="QKQ99730.1"/>
    </source>
</evidence>
<dbReference type="HAMAP" id="MF_00329">
    <property type="entry name" value="Ribosomal_eL18"/>
    <property type="match status" value="1"/>
</dbReference>
<reference evidence="6 7" key="1">
    <citation type="submission" date="2020-02" db="EMBL/GenBank/DDBJ databases">
        <title>Comparative genome analysis reveals the metabolism and evolution of the thermophilic archaeal genus Metallosphaera.</title>
        <authorList>
            <person name="Jiang C."/>
        </authorList>
    </citation>
    <scope>NUCLEOTIDE SEQUENCE [LARGE SCALE GENOMIC DNA]</scope>
    <source>
        <strain evidence="6 7">Ric-A</strain>
    </source>
</reference>
<dbReference type="SUPFAM" id="SSF52080">
    <property type="entry name" value="Ribosomal proteins L15p and L18e"/>
    <property type="match status" value="1"/>
</dbReference>
<dbReference type="Gene3D" id="3.100.10.10">
    <property type="match status" value="1"/>
</dbReference>
<evidence type="ECO:0000259" key="5">
    <source>
        <dbReference type="Pfam" id="PF00828"/>
    </source>
</evidence>
<dbReference type="InterPro" id="IPR036227">
    <property type="entry name" value="Ribosomal_uL15/eL18_sf"/>
</dbReference>
<evidence type="ECO:0000256" key="2">
    <source>
        <dbReference type="ARBA" id="ARBA00022980"/>
    </source>
</evidence>
<dbReference type="GO" id="GO:0005840">
    <property type="term" value="C:ribosome"/>
    <property type="evidence" value="ECO:0007669"/>
    <property type="project" value="UniProtKB-KW"/>
</dbReference>
<dbReference type="GO" id="GO:0006412">
    <property type="term" value="P:translation"/>
    <property type="evidence" value="ECO:0007669"/>
    <property type="project" value="UniProtKB-UniRule"/>
</dbReference>
<dbReference type="PROSITE" id="PS00475">
    <property type="entry name" value="RIBOSOMAL_L15"/>
    <property type="match status" value="1"/>
</dbReference>
<dbReference type="EMBL" id="CP049074">
    <property type="protein sequence ID" value="QKQ99730.1"/>
    <property type="molecule type" value="Genomic_DNA"/>
</dbReference>
<evidence type="ECO:0000256" key="3">
    <source>
        <dbReference type="ARBA" id="ARBA00023274"/>
    </source>
</evidence>
<accession>A0A6N0NXB3</accession>
<dbReference type="GO" id="GO:0003735">
    <property type="term" value="F:structural constituent of ribosome"/>
    <property type="evidence" value="ECO:0007669"/>
    <property type="project" value="InterPro"/>
</dbReference>
<keyword evidence="7" id="KW-1185">Reference proteome</keyword>